<dbReference type="AlphaFoldDB" id="A0A1M4VHI6"/>
<dbReference type="GO" id="GO:0009317">
    <property type="term" value="C:acetyl-CoA carboxylase complex"/>
    <property type="evidence" value="ECO:0007669"/>
    <property type="project" value="TreeGrafter"/>
</dbReference>
<dbReference type="InterPro" id="IPR029045">
    <property type="entry name" value="ClpP/crotonase-like_dom_sf"/>
</dbReference>
<evidence type="ECO:0000259" key="1">
    <source>
        <dbReference type="PROSITE" id="PS50980"/>
    </source>
</evidence>
<dbReference type="InterPro" id="IPR034733">
    <property type="entry name" value="AcCoA_carboxyl_beta"/>
</dbReference>
<dbReference type="InterPro" id="IPR011762">
    <property type="entry name" value="COA_CT_N"/>
</dbReference>
<evidence type="ECO:0000313" key="4">
    <source>
        <dbReference type="Proteomes" id="UP000184295"/>
    </source>
</evidence>
<dbReference type="Proteomes" id="UP000184295">
    <property type="component" value="Unassembled WGS sequence"/>
</dbReference>
<dbReference type="STRING" id="1121881.SAMN02745225_01330"/>
<dbReference type="PANTHER" id="PTHR43842:SF2">
    <property type="entry name" value="PROPIONYL-COA CARBOXYLASE BETA CHAIN, MITOCHONDRIAL"/>
    <property type="match status" value="1"/>
</dbReference>
<dbReference type="Pfam" id="PF01039">
    <property type="entry name" value="Carboxyl_trans"/>
    <property type="match status" value="1"/>
</dbReference>
<reference evidence="4" key="1">
    <citation type="submission" date="2016-11" db="EMBL/GenBank/DDBJ databases">
        <authorList>
            <person name="Varghese N."/>
            <person name="Submissions S."/>
        </authorList>
    </citation>
    <scope>NUCLEOTIDE SEQUENCE [LARGE SCALE GENOMIC DNA]</scope>
    <source>
        <strain evidence="4">DSM 19514</strain>
    </source>
</reference>
<accession>A0A1M4VHI6</accession>
<organism evidence="3 4">
    <name type="scientific">Ferrithrix thermotolerans DSM 19514</name>
    <dbReference type="NCBI Taxonomy" id="1121881"/>
    <lineage>
        <taxon>Bacteria</taxon>
        <taxon>Bacillati</taxon>
        <taxon>Actinomycetota</taxon>
        <taxon>Acidimicrobiia</taxon>
        <taxon>Acidimicrobiales</taxon>
        <taxon>Acidimicrobiaceae</taxon>
        <taxon>Ferrithrix</taxon>
    </lineage>
</organism>
<dbReference type="InterPro" id="IPR051047">
    <property type="entry name" value="AccD/PCCB"/>
</dbReference>
<dbReference type="PANTHER" id="PTHR43842">
    <property type="entry name" value="PROPIONYL-COA CARBOXYLASE BETA CHAIN"/>
    <property type="match status" value="1"/>
</dbReference>
<dbReference type="InterPro" id="IPR011763">
    <property type="entry name" value="COA_CT_C"/>
</dbReference>
<dbReference type="SUPFAM" id="SSF52096">
    <property type="entry name" value="ClpP/crotonase"/>
    <property type="match status" value="2"/>
</dbReference>
<dbReference type="EMBL" id="FQUL01000016">
    <property type="protein sequence ID" value="SHE68439.1"/>
    <property type="molecule type" value="Genomic_DNA"/>
</dbReference>
<dbReference type="Gene3D" id="3.90.226.10">
    <property type="entry name" value="2-enoyl-CoA Hydratase, Chain A, domain 1"/>
    <property type="match status" value="2"/>
</dbReference>
<evidence type="ECO:0000259" key="2">
    <source>
        <dbReference type="PROSITE" id="PS50989"/>
    </source>
</evidence>
<dbReference type="GO" id="GO:0004658">
    <property type="term" value="F:propionyl-CoA carboxylase activity"/>
    <property type="evidence" value="ECO:0007669"/>
    <property type="project" value="TreeGrafter"/>
</dbReference>
<dbReference type="PROSITE" id="PS50980">
    <property type="entry name" value="COA_CT_NTER"/>
    <property type="match status" value="1"/>
</dbReference>
<sequence length="457" mass="49079">MIRNRYRSQAEFDLSITNLARGSTAAGVRNLDGRDVVFVTSRPSSKRGALSEADGVRIAEGARLALLNRLPLVLILSTSGAEITDGIGALHGWGVAAKEISMCSGNVPILAGLIGPAVSGPTLLLGLADYVVVTPDSFAYLSGTQMVANFTGVSLTTEELGGANVLLSKSGVAYQVAESANEVIEEIAYLLSFLPDNTDALPPRSPEVDEGSDLRPELSSIVPAEPTSSYDVRAIVKEIVDFGEFLELRQFWAPQIVTGLARIKGRTVGVVANQPMIMAGTLDIPAAQKGARFVRFCDAFNIPLITLEDTPGFLPGKDVEWRGMIRHGAELAFSYAACSIPRICVITRKAYGGAYIVMDSKGMGNDFTVAWPSSEIAVMGAEGAVQILHRRADINERAEAKSAYEQTYLTPWIAAERGYVDVVIEPEATREVIVRALDLLITKKEKLRPSKHANSPM</sequence>
<dbReference type="PROSITE" id="PS50989">
    <property type="entry name" value="COA_CT_CTER"/>
    <property type="match status" value="1"/>
</dbReference>
<evidence type="ECO:0000313" key="3">
    <source>
        <dbReference type="EMBL" id="SHE68439.1"/>
    </source>
</evidence>
<dbReference type="OrthoDB" id="9772975at2"/>
<feature type="domain" description="CoA carboxyltransferase N-terminal" evidence="1">
    <location>
        <begin position="1"/>
        <end position="206"/>
    </location>
</feature>
<dbReference type="GO" id="GO:0016740">
    <property type="term" value="F:transferase activity"/>
    <property type="evidence" value="ECO:0007669"/>
    <property type="project" value="UniProtKB-KW"/>
</dbReference>
<proteinExistence type="predicted"/>
<protein>
    <submittedName>
        <fullName evidence="3">Acetyl-CoA carboxylase, carboxyltransferase component</fullName>
    </submittedName>
</protein>
<dbReference type="RefSeq" id="WP_072790267.1">
    <property type="nucleotide sequence ID" value="NZ_FQUL01000016.1"/>
</dbReference>
<name>A0A1M4VHI6_9ACTN</name>
<keyword evidence="3" id="KW-0808">Transferase</keyword>
<feature type="domain" description="CoA carboxyltransferase C-terminal" evidence="2">
    <location>
        <begin position="206"/>
        <end position="439"/>
    </location>
</feature>
<gene>
    <name evidence="3" type="ORF">SAMN02745225_01330</name>
</gene>
<keyword evidence="4" id="KW-1185">Reference proteome</keyword>